<dbReference type="Proteomes" id="UP000031623">
    <property type="component" value="Chromosome"/>
</dbReference>
<dbReference type="REBASE" id="93875">
    <property type="entry name" value="TinORF1242P"/>
</dbReference>
<dbReference type="EMBL" id="AP014633">
    <property type="protein sequence ID" value="BAP55538.1"/>
    <property type="molecule type" value="Genomic_DNA"/>
</dbReference>
<dbReference type="GO" id="GO:0005829">
    <property type="term" value="C:cytosol"/>
    <property type="evidence" value="ECO:0007669"/>
    <property type="project" value="TreeGrafter"/>
</dbReference>
<dbReference type="Gene3D" id="1.10.260.40">
    <property type="entry name" value="lambda repressor-like DNA-binding domains"/>
    <property type="match status" value="1"/>
</dbReference>
<proteinExistence type="predicted"/>
<dbReference type="InterPro" id="IPR010982">
    <property type="entry name" value="Lambda_DNA-bd_dom_sf"/>
</dbReference>
<gene>
    <name evidence="5" type="ORF">THII_1241</name>
</gene>
<dbReference type="KEGG" id="tig:THII_1241"/>
<dbReference type="SUPFAM" id="SSF47413">
    <property type="entry name" value="lambda repressor-like DNA-binding domains"/>
    <property type="match status" value="1"/>
</dbReference>
<sequence length="81" mass="9446">MRTTLSIRELFAHNLKVWRQKKKFSQEELADRSGLHRTYISSVERAKRNISIDNIEKLANALEVNICVLLSSDNFNETTPR</sequence>
<dbReference type="GO" id="GO:0003700">
    <property type="term" value="F:DNA-binding transcription factor activity"/>
    <property type="evidence" value="ECO:0007669"/>
    <property type="project" value="TreeGrafter"/>
</dbReference>
<dbReference type="PANTHER" id="PTHR46797:SF23">
    <property type="entry name" value="HTH-TYPE TRANSCRIPTIONAL REGULATOR SUTR"/>
    <property type="match status" value="1"/>
</dbReference>
<dbReference type="SMART" id="SM00530">
    <property type="entry name" value="HTH_XRE"/>
    <property type="match status" value="1"/>
</dbReference>
<keyword evidence="6" id="KW-1185">Reference proteome</keyword>
<evidence type="ECO:0000259" key="4">
    <source>
        <dbReference type="PROSITE" id="PS50943"/>
    </source>
</evidence>
<evidence type="ECO:0000313" key="6">
    <source>
        <dbReference type="Proteomes" id="UP000031623"/>
    </source>
</evidence>
<dbReference type="PROSITE" id="PS50943">
    <property type="entry name" value="HTH_CROC1"/>
    <property type="match status" value="1"/>
</dbReference>
<evidence type="ECO:0000256" key="3">
    <source>
        <dbReference type="ARBA" id="ARBA00023163"/>
    </source>
</evidence>
<organism evidence="5 6">
    <name type="scientific">Thioploca ingrica</name>
    <dbReference type="NCBI Taxonomy" id="40754"/>
    <lineage>
        <taxon>Bacteria</taxon>
        <taxon>Pseudomonadati</taxon>
        <taxon>Pseudomonadota</taxon>
        <taxon>Gammaproteobacteria</taxon>
        <taxon>Thiotrichales</taxon>
        <taxon>Thiotrichaceae</taxon>
        <taxon>Thioploca</taxon>
    </lineage>
</organism>
<name>A0A090ACP8_9GAMM</name>
<evidence type="ECO:0000256" key="1">
    <source>
        <dbReference type="ARBA" id="ARBA00023015"/>
    </source>
</evidence>
<dbReference type="GO" id="GO:0003677">
    <property type="term" value="F:DNA binding"/>
    <property type="evidence" value="ECO:0007669"/>
    <property type="project" value="UniProtKB-KW"/>
</dbReference>
<dbReference type="InterPro" id="IPR050807">
    <property type="entry name" value="TransReg_Diox_bact_type"/>
</dbReference>
<accession>A0A090ACP8</accession>
<protein>
    <submittedName>
        <fullName evidence="5">XRE family transcriptional regulator</fullName>
    </submittedName>
</protein>
<dbReference type="PANTHER" id="PTHR46797">
    <property type="entry name" value="HTH-TYPE TRANSCRIPTIONAL REGULATOR"/>
    <property type="match status" value="1"/>
</dbReference>
<evidence type="ECO:0000313" key="5">
    <source>
        <dbReference type="EMBL" id="BAP55538.1"/>
    </source>
</evidence>
<feature type="domain" description="HTH cro/C1-type" evidence="4">
    <location>
        <begin position="15"/>
        <end position="69"/>
    </location>
</feature>
<dbReference type="Pfam" id="PF01381">
    <property type="entry name" value="HTH_3"/>
    <property type="match status" value="1"/>
</dbReference>
<keyword evidence="3" id="KW-0804">Transcription</keyword>
<dbReference type="HOGENOM" id="CLU_066192_29_1_6"/>
<keyword evidence="1" id="KW-0805">Transcription regulation</keyword>
<reference evidence="5 6" key="1">
    <citation type="journal article" date="2014" name="ISME J.">
        <title>Ecophysiology of Thioploca ingrica as revealed by the complete genome sequence supplemented with proteomic evidence.</title>
        <authorList>
            <person name="Kojima H."/>
            <person name="Ogura Y."/>
            <person name="Yamamoto N."/>
            <person name="Togashi T."/>
            <person name="Mori H."/>
            <person name="Watanabe T."/>
            <person name="Nemoto F."/>
            <person name="Kurokawa K."/>
            <person name="Hayashi T."/>
            <person name="Fukui M."/>
        </authorList>
    </citation>
    <scope>NUCLEOTIDE SEQUENCE [LARGE SCALE GENOMIC DNA]</scope>
</reference>
<dbReference type="InterPro" id="IPR001387">
    <property type="entry name" value="Cro/C1-type_HTH"/>
</dbReference>
<dbReference type="STRING" id="40754.THII_1241"/>
<evidence type="ECO:0000256" key="2">
    <source>
        <dbReference type="ARBA" id="ARBA00023125"/>
    </source>
</evidence>
<dbReference type="CDD" id="cd00093">
    <property type="entry name" value="HTH_XRE"/>
    <property type="match status" value="1"/>
</dbReference>
<dbReference type="AlphaFoldDB" id="A0A090ACP8"/>
<keyword evidence="2" id="KW-0238">DNA-binding</keyword>